<feature type="region of interest" description="Disordered" evidence="1">
    <location>
        <begin position="74"/>
        <end position="111"/>
    </location>
</feature>
<feature type="compositionally biased region" description="Basic residues" evidence="1">
    <location>
        <begin position="18"/>
        <end position="33"/>
    </location>
</feature>
<comment type="caution">
    <text evidence="2">The sequence shown here is derived from an EMBL/GenBank/DDBJ whole genome shotgun (WGS) entry which is preliminary data.</text>
</comment>
<dbReference type="Proteomes" id="UP001141253">
    <property type="component" value="Chromosome 6"/>
</dbReference>
<keyword evidence="3" id="KW-1185">Reference proteome</keyword>
<organism evidence="2 3">
    <name type="scientific">Salix suchowensis</name>
    <dbReference type="NCBI Taxonomy" id="1278906"/>
    <lineage>
        <taxon>Eukaryota</taxon>
        <taxon>Viridiplantae</taxon>
        <taxon>Streptophyta</taxon>
        <taxon>Embryophyta</taxon>
        <taxon>Tracheophyta</taxon>
        <taxon>Spermatophyta</taxon>
        <taxon>Magnoliopsida</taxon>
        <taxon>eudicotyledons</taxon>
        <taxon>Gunneridae</taxon>
        <taxon>Pentapetalae</taxon>
        <taxon>rosids</taxon>
        <taxon>fabids</taxon>
        <taxon>Malpighiales</taxon>
        <taxon>Salicaceae</taxon>
        <taxon>Saliceae</taxon>
        <taxon>Salix</taxon>
    </lineage>
</organism>
<evidence type="ECO:0000313" key="2">
    <source>
        <dbReference type="EMBL" id="KAJ6381342.1"/>
    </source>
</evidence>
<proteinExistence type="predicted"/>
<sequence length="163" mass="17943">MSCAVTGTEAITGARTHGAVRKSRWKGPARIQRHSSSLTKDSIYTMHTHTSYWTSHSMLIHLPRSLKEPFQKPMKHQIKPKNTQRMPPVLLPCPSTSTAEESGLEATGPRGLLEDVVPYMVRNPSNHNVSSNSSSYPSPPTSPPWSPNLSYSCFDIALDTSTA</sequence>
<feature type="compositionally biased region" description="Low complexity" evidence="1">
    <location>
        <begin position="123"/>
        <end position="136"/>
    </location>
</feature>
<name>A0ABQ9BCS9_9ROSI</name>
<feature type="region of interest" description="Disordered" evidence="1">
    <location>
        <begin position="14"/>
        <end position="36"/>
    </location>
</feature>
<protein>
    <submittedName>
        <fullName evidence="2">Uncharacterized protein</fullName>
    </submittedName>
</protein>
<reference evidence="2" key="1">
    <citation type="submission" date="2022-10" db="EMBL/GenBank/DDBJ databases">
        <authorList>
            <person name="Hyden B.L."/>
            <person name="Feng K."/>
            <person name="Yates T."/>
            <person name="Jawdy S."/>
            <person name="Smart L.B."/>
            <person name="Muchero W."/>
        </authorList>
    </citation>
    <scope>NUCLEOTIDE SEQUENCE</scope>
    <source>
        <tissue evidence="2">Shoot tip</tissue>
    </source>
</reference>
<accession>A0ABQ9BCS9</accession>
<feature type="region of interest" description="Disordered" evidence="1">
    <location>
        <begin position="123"/>
        <end position="145"/>
    </location>
</feature>
<gene>
    <name evidence="2" type="ORF">OIU77_030089</name>
</gene>
<reference evidence="2" key="2">
    <citation type="journal article" date="2023" name="Int. J. Mol. Sci.">
        <title>De Novo Assembly and Annotation of 11 Diverse Shrub Willow (Salix) Genomes Reveals Novel Gene Organization in Sex-Linked Regions.</title>
        <authorList>
            <person name="Hyden B."/>
            <person name="Feng K."/>
            <person name="Yates T.B."/>
            <person name="Jawdy S."/>
            <person name="Cereghino C."/>
            <person name="Smart L.B."/>
            <person name="Muchero W."/>
        </authorList>
    </citation>
    <scope>NUCLEOTIDE SEQUENCE</scope>
    <source>
        <tissue evidence="2">Shoot tip</tissue>
    </source>
</reference>
<evidence type="ECO:0000256" key="1">
    <source>
        <dbReference type="SAM" id="MobiDB-lite"/>
    </source>
</evidence>
<evidence type="ECO:0000313" key="3">
    <source>
        <dbReference type="Proteomes" id="UP001141253"/>
    </source>
</evidence>
<dbReference type="EMBL" id="JAPFFI010000009">
    <property type="protein sequence ID" value="KAJ6381342.1"/>
    <property type="molecule type" value="Genomic_DNA"/>
</dbReference>